<dbReference type="Pfam" id="PF11820">
    <property type="entry name" value="DUF3339"/>
    <property type="match status" value="1"/>
</dbReference>
<evidence type="ECO:0000313" key="2">
    <source>
        <dbReference type="EMBL" id="WOL17595.1"/>
    </source>
</evidence>
<gene>
    <name evidence="2" type="ORF">Cni_G26388</name>
</gene>
<protein>
    <submittedName>
        <fullName evidence="2">Uncharacterized protein</fullName>
    </submittedName>
</protein>
<proteinExistence type="predicted"/>
<dbReference type="Proteomes" id="UP001327560">
    <property type="component" value="Chromosome 8"/>
</dbReference>
<dbReference type="AlphaFoldDB" id="A0AAQ3QR99"/>
<dbReference type="PANTHER" id="PTHR33128:SF46">
    <property type="entry name" value="PROTEIN, PUTATIVE (DUF 3339)-RELATED"/>
    <property type="match status" value="1"/>
</dbReference>
<reference evidence="2 3" key="1">
    <citation type="submission" date="2023-10" db="EMBL/GenBank/DDBJ databases">
        <title>Chromosome-scale genome assembly provides insights into flower coloration mechanisms of Canna indica.</title>
        <authorList>
            <person name="Li C."/>
        </authorList>
    </citation>
    <scope>NUCLEOTIDE SEQUENCE [LARGE SCALE GENOMIC DNA]</scope>
    <source>
        <tissue evidence="2">Flower</tissue>
    </source>
</reference>
<accession>A0AAQ3QR99</accession>
<keyword evidence="1" id="KW-0472">Membrane</keyword>
<evidence type="ECO:0000313" key="3">
    <source>
        <dbReference type="Proteomes" id="UP001327560"/>
    </source>
</evidence>
<evidence type="ECO:0000256" key="1">
    <source>
        <dbReference type="SAM" id="Phobius"/>
    </source>
</evidence>
<name>A0AAQ3QR99_9LILI</name>
<dbReference type="EMBL" id="CP136897">
    <property type="protein sequence ID" value="WOL17595.1"/>
    <property type="molecule type" value="Genomic_DNA"/>
</dbReference>
<keyword evidence="1" id="KW-1133">Transmembrane helix</keyword>
<dbReference type="PANTHER" id="PTHR33128">
    <property type="entry name" value="OS05G0103400 PROTEIN"/>
    <property type="match status" value="1"/>
</dbReference>
<keyword evidence="3" id="KW-1185">Reference proteome</keyword>
<keyword evidence="1" id="KW-0812">Transmembrane</keyword>
<organism evidence="2 3">
    <name type="scientific">Canna indica</name>
    <name type="common">Indian-shot</name>
    <dbReference type="NCBI Taxonomy" id="4628"/>
    <lineage>
        <taxon>Eukaryota</taxon>
        <taxon>Viridiplantae</taxon>
        <taxon>Streptophyta</taxon>
        <taxon>Embryophyta</taxon>
        <taxon>Tracheophyta</taxon>
        <taxon>Spermatophyta</taxon>
        <taxon>Magnoliopsida</taxon>
        <taxon>Liliopsida</taxon>
        <taxon>Zingiberales</taxon>
        <taxon>Cannaceae</taxon>
        <taxon>Canna</taxon>
    </lineage>
</organism>
<sequence>MDWGAVVLFVALSPGVLFQMLRNQRVVEFGSLKTNNIAIIVHAVIDFALITIFVVAIGVHIYTG</sequence>
<feature type="transmembrane region" description="Helical" evidence="1">
    <location>
        <begin position="37"/>
        <end position="62"/>
    </location>
</feature>
<dbReference type="InterPro" id="IPR021775">
    <property type="entry name" value="DUF3339"/>
</dbReference>